<reference evidence="2" key="1">
    <citation type="submission" date="2023-08" db="EMBL/GenBank/DDBJ databases">
        <title>Reference Genome Resource for the Citrus Pathogen Phytophthora citrophthora.</title>
        <authorList>
            <person name="Moller H."/>
            <person name="Coetzee B."/>
            <person name="Rose L.J."/>
            <person name="Van Niekerk J.M."/>
        </authorList>
    </citation>
    <scope>NUCLEOTIDE SEQUENCE</scope>
    <source>
        <strain evidence="2">STE-U-9442</strain>
    </source>
</reference>
<dbReference type="EMBL" id="JASMQC010000009">
    <property type="protein sequence ID" value="KAK1942435.1"/>
    <property type="molecule type" value="Genomic_DNA"/>
</dbReference>
<organism evidence="2 3">
    <name type="scientific">Phytophthora citrophthora</name>
    <dbReference type="NCBI Taxonomy" id="4793"/>
    <lineage>
        <taxon>Eukaryota</taxon>
        <taxon>Sar</taxon>
        <taxon>Stramenopiles</taxon>
        <taxon>Oomycota</taxon>
        <taxon>Peronosporomycetes</taxon>
        <taxon>Peronosporales</taxon>
        <taxon>Peronosporaceae</taxon>
        <taxon>Phytophthora</taxon>
    </lineage>
</organism>
<feature type="region of interest" description="Disordered" evidence="1">
    <location>
        <begin position="1"/>
        <end position="22"/>
    </location>
</feature>
<evidence type="ECO:0000256" key="1">
    <source>
        <dbReference type="SAM" id="MobiDB-lite"/>
    </source>
</evidence>
<name>A0AAD9GPW2_9STRA</name>
<feature type="compositionally biased region" description="Basic and acidic residues" evidence="1">
    <location>
        <begin position="249"/>
        <end position="292"/>
    </location>
</feature>
<keyword evidence="3" id="KW-1185">Reference proteome</keyword>
<evidence type="ECO:0000313" key="3">
    <source>
        <dbReference type="Proteomes" id="UP001259832"/>
    </source>
</evidence>
<sequence>MSRSEADDVPGSRRESCEEKGAVEKDCCRTGSPLRDRKENETSITVSNQDEAQLCEAAVSKSGVAADPVVITKIVDFCEELKKQNEDVKKQLLEQHAVLTSLHSTLAVEADGKADVTRRRNVSKSQLKAKPGSKSNFLAKDLNTKPAIITSVMCRPRPARGETKIPLPRSRVGFSLRSAGADIVKGSSPEVSTRSNPEMLRAEAKVDNPTCCDEIPAQTKVAPPDSPHKGLSEELDSQLCETKACSLDTQERTKSQEGKETCALKGQNEKEETDDRHEIHAKSGDDEKPMDTESKFVHHWESQLIGDELLECTSISILDGPSSLVSLDQSFRDLFH</sequence>
<accession>A0AAD9GPW2</accession>
<gene>
    <name evidence="2" type="ORF">P3T76_005934</name>
</gene>
<dbReference type="AlphaFoldDB" id="A0AAD9GPW2"/>
<protein>
    <submittedName>
        <fullName evidence="2">Uncharacterized protein</fullName>
    </submittedName>
</protein>
<evidence type="ECO:0000313" key="2">
    <source>
        <dbReference type="EMBL" id="KAK1942435.1"/>
    </source>
</evidence>
<proteinExistence type="predicted"/>
<feature type="region of interest" description="Disordered" evidence="1">
    <location>
        <begin position="247"/>
        <end position="292"/>
    </location>
</feature>
<comment type="caution">
    <text evidence="2">The sequence shown here is derived from an EMBL/GenBank/DDBJ whole genome shotgun (WGS) entry which is preliminary data.</text>
</comment>
<dbReference type="Proteomes" id="UP001259832">
    <property type="component" value="Unassembled WGS sequence"/>
</dbReference>